<evidence type="ECO:0000313" key="2">
    <source>
        <dbReference type="EMBL" id="MBI5167872.1"/>
    </source>
</evidence>
<reference evidence="2" key="1">
    <citation type="submission" date="2020-07" db="EMBL/GenBank/DDBJ databases">
        <title>Huge and variable diversity of episymbiotic CPR bacteria and DPANN archaea in groundwater ecosystems.</title>
        <authorList>
            <person name="He C.Y."/>
            <person name="Keren R."/>
            <person name="Whittaker M."/>
            <person name="Farag I.F."/>
            <person name="Doudna J."/>
            <person name="Cate J.H.D."/>
            <person name="Banfield J.F."/>
        </authorList>
    </citation>
    <scope>NUCLEOTIDE SEQUENCE</scope>
    <source>
        <strain evidence="2">NC_groundwater_1813_Pr3_B-0.1um_71_17</strain>
    </source>
</reference>
<dbReference type="EMBL" id="JACRIW010000001">
    <property type="protein sequence ID" value="MBI5167872.1"/>
    <property type="molecule type" value="Genomic_DNA"/>
</dbReference>
<feature type="domain" description="DUF2169" evidence="1">
    <location>
        <begin position="22"/>
        <end position="314"/>
    </location>
</feature>
<sequence length="353" mass="37696">MFGIRNATRYDATAVIQTDADGGDVIVCVAKGTFALGKSGKLELAEPLPLVFADEYAGKPGESGIAAGTDFALFKPGTDVVVTGSAFAPGGKGVTQMTVKVRAGAIAASLLVTGDRVWKKGLLGPSIGSPEPFREMPLVWERAWGGAREGEDRKPGVRCDGNPVGAGLWANDKDAIDQPLPNLEAPDDPVKNFKSRPEPACWGFVAPSWEPRRSFAGTYDAAWERDRMPLLPEDFDHAFFMQAHPALQSPKYFTGGEKIAIEGMHPKGPLSFELPKDTVEVKILTPGDKVATHMTVLDTVVLMPSEEKVTLTWRVRVPAPHPITSVQLVQIESRLHPAPAEDDAAAPAGGARG</sequence>
<dbReference type="Proteomes" id="UP000696931">
    <property type="component" value="Unassembled WGS sequence"/>
</dbReference>
<comment type="caution">
    <text evidence="2">The sequence shown here is derived from an EMBL/GenBank/DDBJ whole genome shotgun (WGS) entry which is preliminary data.</text>
</comment>
<dbReference type="AlphaFoldDB" id="A0A933S9A2"/>
<evidence type="ECO:0000259" key="1">
    <source>
        <dbReference type="Pfam" id="PF09937"/>
    </source>
</evidence>
<gene>
    <name evidence="2" type="ORF">HZA61_00145</name>
</gene>
<name>A0A933S9A2_UNCEI</name>
<protein>
    <submittedName>
        <fullName evidence="2">DUF2169 domain-containing protein</fullName>
    </submittedName>
</protein>
<evidence type="ECO:0000313" key="3">
    <source>
        <dbReference type="Proteomes" id="UP000696931"/>
    </source>
</evidence>
<dbReference type="InterPro" id="IPR018683">
    <property type="entry name" value="DUF2169"/>
</dbReference>
<dbReference type="Pfam" id="PF09937">
    <property type="entry name" value="DUF2169"/>
    <property type="match status" value="1"/>
</dbReference>
<proteinExistence type="predicted"/>
<organism evidence="2 3">
    <name type="scientific">Eiseniibacteriota bacterium</name>
    <dbReference type="NCBI Taxonomy" id="2212470"/>
    <lineage>
        <taxon>Bacteria</taxon>
        <taxon>Candidatus Eiseniibacteriota</taxon>
    </lineage>
</organism>
<accession>A0A933S9A2</accession>